<feature type="transmembrane region" description="Helical" evidence="1">
    <location>
        <begin position="61"/>
        <end position="79"/>
    </location>
</feature>
<comment type="caution">
    <text evidence="2">The sequence shown here is derived from an EMBL/GenBank/DDBJ whole genome shotgun (WGS) entry which is preliminary data.</text>
</comment>
<name>A0A9W7ABN6_9STRA</name>
<keyword evidence="1" id="KW-0812">Transmembrane</keyword>
<evidence type="ECO:0000313" key="3">
    <source>
        <dbReference type="Proteomes" id="UP001162640"/>
    </source>
</evidence>
<evidence type="ECO:0000313" key="2">
    <source>
        <dbReference type="EMBL" id="GMH69297.1"/>
    </source>
</evidence>
<dbReference type="Proteomes" id="UP001162640">
    <property type="component" value="Unassembled WGS sequence"/>
</dbReference>
<feature type="transmembrane region" description="Helical" evidence="1">
    <location>
        <begin position="338"/>
        <end position="359"/>
    </location>
</feature>
<sequence>MACITFGFTAIYACYAYTDDEDEKEKMFDFWTWITRPISVTAMAISFVLKPRQEDRLYKIFLYTQYFLYCFVSFFLNFGDFRMNANQSIAFVFSCLLCLAIFKFAMKSRSHIVKLPDKELSHFLTNDVIMGGGIIGLGNSDDWRQCNRTLISQTGLSFMIALYAIIKILSGVVPEHILEKHVFSMKKVVAMKMNAEESVQAFGLAIAICCALFSLGGYGANGNFGNDEEKYTAYAVPSFGAGCLFLTAVWKMIAIRGELKRGKEDSEQLRQGESSSSSSEVMLTEASSLWIYTGVLATTFQSAICVAGAVTRDESYYTVFAYISQAANMVGKFKEGDIIAAGAHIAVAVVFTVLFHFGLKLRAAVGRLPDKDLENFIVDTLFKGSLQTLSSLLFLLFRSTKCIFENGRGGIEKALIECANTSSCASMISGYLLLWFLTKLVDGSVRSEWQNELTLSIEKIARMRAISLRRGAQGFATLETGVCAIFLFAMLSADEIDMTTVLIVWVTGGAACVGGFISEIYSSLKAQRRRIELSESGTIEEQQQASEIEEPVEECSWFFVGVSVILTSVFSMLVILYGVTLEDQYMLMGSVILPISGTFFVLASISKPKRTDIGYMRFLYFHFFSFIIIGAIAGAIGSFRKGRVIFGLCCTMGVVGWYLLFNLSLKLRESTAKELSEFLCQTVLVKGVAAIGPMVFFGFEAVACFVSRGSLNDGQCMNTSMVVMFLSLYLALFTVVAIFSKSVPKSVQSETAVTLSSTATLKGLKWWQQLQGGLVAIAMLTALSLLSQLGVEGGENNMVLFAGGFGAACIILTALIGMLMLNQIQNEHVQRQPSERQPSDLEMSHTVRSQRTFTTSTIENGAVVFTIV</sequence>
<feature type="transmembrane region" description="Helical" evidence="1">
    <location>
        <begin position="797"/>
        <end position="821"/>
    </location>
</feature>
<feature type="transmembrane region" description="Helical" evidence="1">
    <location>
        <begin position="231"/>
        <end position="253"/>
    </location>
</feature>
<feature type="transmembrane region" description="Helical" evidence="1">
    <location>
        <begin position="85"/>
        <end position="102"/>
    </location>
</feature>
<feature type="transmembrane region" description="Helical" evidence="1">
    <location>
        <begin position="719"/>
        <end position="739"/>
    </location>
</feature>
<feature type="transmembrane region" description="Helical" evidence="1">
    <location>
        <begin position="772"/>
        <end position="791"/>
    </location>
</feature>
<keyword evidence="1" id="KW-1133">Transmembrane helix</keyword>
<feature type="transmembrane region" description="Helical" evidence="1">
    <location>
        <begin position="618"/>
        <end position="639"/>
    </location>
</feature>
<proteinExistence type="predicted"/>
<feature type="transmembrane region" description="Helical" evidence="1">
    <location>
        <begin position="557"/>
        <end position="579"/>
    </location>
</feature>
<feature type="transmembrane region" description="Helical" evidence="1">
    <location>
        <begin position="585"/>
        <end position="606"/>
    </location>
</feature>
<feature type="transmembrane region" description="Helical" evidence="1">
    <location>
        <begin position="289"/>
        <end position="310"/>
    </location>
</feature>
<dbReference type="AlphaFoldDB" id="A0A9W7ABN6"/>
<feature type="transmembrane region" description="Helical" evidence="1">
    <location>
        <begin position="677"/>
        <end position="699"/>
    </location>
</feature>
<reference evidence="3" key="1">
    <citation type="journal article" date="2023" name="Commun. Biol.">
        <title>Genome analysis of Parmales, the sister group of diatoms, reveals the evolutionary specialization of diatoms from phago-mixotrophs to photoautotrophs.</title>
        <authorList>
            <person name="Ban H."/>
            <person name="Sato S."/>
            <person name="Yoshikawa S."/>
            <person name="Yamada K."/>
            <person name="Nakamura Y."/>
            <person name="Ichinomiya M."/>
            <person name="Sato N."/>
            <person name="Blanc-Mathieu R."/>
            <person name="Endo H."/>
            <person name="Kuwata A."/>
            <person name="Ogata H."/>
        </authorList>
    </citation>
    <scope>NUCLEOTIDE SEQUENCE [LARGE SCALE GENOMIC DNA]</scope>
</reference>
<gene>
    <name evidence="2" type="ORF">TL16_g05122</name>
</gene>
<dbReference type="EMBL" id="BLQM01000147">
    <property type="protein sequence ID" value="GMH69297.1"/>
    <property type="molecule type" value="Genomic_DNA"/>
</dbReference>
<feature type="transmembrane region" description="Helical" evidence="1">
    <location>
        <begin position="645"/>
        <end position="665"/>
    </location>
</feature>
<accession>A0A9W7ABN6</accession>
<feature type="transmembrane region" description="Helical" evidence="1">
    <location>
        <begin position="160"/>
        <end position="178"/>
    </location>
</feature>
<evidence type="ECO:0000256" key="1">
    <source>
        <dbReference type="SAM" id="Phobius"/>
    </source>
</evidence>
<keyword evidence="1" id="KW-0472">Membrane</keyword>
<feature type="transmembrane region" description="Helical" evidence="1">
    <location>
        <begin position="472"/>
        <end position="493"/>
    </location>
</feature>
<feature type="transmembrane region" description="Helical" evidence="1">
    <location>
        <begin position="499"/>
        <end position="521"/>
    </location>
</feature>
<feature type="transmembrane region" description="Helical" evidence="1">
    <location>
        <begin position="199"/>
        <end position="219"/>
    </location>
</feature>
<protein>
    <submittedName>
        <fullName evidence="2">Uncharacterized protein</fullName>
    </submittedName>
</protein>
<organism evidence="2 3">
    <name type="scientific">Triparma laevis f. inornata</name>
    <dbReference type="NCBI Taxonomy" id="1714386"/>
    <lineage>
        <taxon>Eukaryota</taxon>
        <taxon>Sar</taxon>
        <taxon>Stramenopiles</taxon>
        <taxon>Ochrophyta</taxon>
        <taxon>Bolidophyceae</taxon>
        <taxon>Parmales</taxon>
        <taxon>Triparmaceae</taxon>
        <taxon>Triparma</taxon>
    </lineage>
</organism>